<keyword evidence="2" id="KW-1185">Reference proteome</keyword>
<dbReference type="OrthoDB" id="361630at2759"/>
<sequence length="102" mass="11778">MVPRKRPHTLSITLISLDGNLSRWSKRRQVCFMLSSLLPCCCVSSIGSSTVSFIHDYECGVDERGERNKVWHLKQSSPMFALLWMEVSLHFNEFEYQLALVV</sequence>
<evidence type="ECO:0000313" key="2">
    <source>
        <dbReference type="Proteomes" id="UP000636800"/>
    </source>
</evidence>
<dbReference type="AlphaFoldDB" id="A0A835R4G3"/>
<dbReference type="Proteomes" id="UP000636800">
    <property type="component" value="Chromosome 5"/>
</dbReference>
<proteinExistence type="predicted"/>
<comment type="caution">
    <text evidence="1">The sequence shown here is derived from an EMBL/GenBank/DDBJ whole genome shotgun (WGS) entry which is preliminary data.</text>
</comment>
<protein>
    <submittedName>
        <fullName evidence="1">Uncharacterized protein</fullName>
    </submittedName>
</protein>
<name>A0A835R4G3_VANPL</name>
<accession>A0A835R4G3</accession>
<gene>
    <name evidence="1" type="ORF">HPP92_010815</name>
</gene>
<dbReference type="EMBL" id="JADCNL010000005">
    <property type="protein sequence ID" value="KAG0479957.1"/>
    <property type="molecule type" value="Genomic_DNA"/>
</dbReference>
<organism evidence="1 2">
    <name type="scientific">Vanilla planifolia</name>
    <name type="common">Vanilla</name>
    <dbReference type="NCBI Taxonomy" id="51239"/>
    <lineage>
        <taxon>Eukaryota</taxon>
        <taxon>Viridiplantae</taxon>
        <taxon>Streptophyta</taxon>
        <taxon>Embryophyta</taxon>
        <taxon>Tracheophyta</taxon>
        <taxon>Spermatophyta</taxon>
        <taxon>Magnoliopsida</taxon>
        <taxon>Liliopsida</taxon>
        <taxon>Asparagales</taxon>
        <taxon>Orchidaceae</taxon>
        <taxon>Vanilloideae</taxon>
        <taxon>Vanilleae</taxon>
        <taxon>Vanilla</taxon>
    </lineage>
</organism>
<evidence type="ECO:0000313" key="1">
    <source>
        <dbReference type="EMBL" id="KAG0479957.1"/>
    </source>
</evidence>
<reference evidence="1 2" key="1">
    <citation type="journal article" date="2020" name="Nat. Food">
        <title>A phased Vanilla planifolia genome enables genetic improvement of flavour and production.</title>
        <authorList>
            <person name="Hasing T."/>
            <person name="Tang H."/>
            <person name="Brym M."/>
            <person name="Khazi F."/>
            <person name="Huang T."/>
            <person name="Chambers A.H."/>
        </authorList>
    </citation>
    <scope>NUCLEOTIDE SEQUENCE [LARGE SCALE GENOMIC DNA]</scope>
    <source>
        <tissue evidence="1">Leaf</tissue>
    </source>
</reference>